<proteinExistence type="predicted"/>
<dbReference type="Proteomes" id="UP001500888">
    <property type="component" value="Unassembled WGS sequence"/>
</dbReference>
<evidence type="ECO:0000313" key="2">
    <source>
        <dbReference type="EMBL" id="GAA3810014.1"/>
    </source>
</evidence>
<keyword evidence="2" id="KW-0560">Oxidoreductase</keyword>
<name>A0ABP7I716_9ACTN</name>
<evidence type="ECO:0000259" key="1">
    <source>
        <dbReference type="PROSITE" id="PS51725"/>
    </source>
</evidence>
<feature type="domain" description="ABM" evidence="1">
    <location>
        <begin position="2"/>
        <end position="95"/>
    </location>
</feature>
<dbReference type="PROSITE" id="PS51725">
    <property type="entry name" value="ABM"/>
    <property type="match status" value="1"/>
</dbReference>
<accession>A0ABP7I716</accession>
<keyword evidence="3" id="KW-1185">Reference proteome</keyword>
<dbReference type="Gene3D" id="3.30.70.100">
    <property type="match status" value="1"/>
</dbReference>
<dbReference type="PANTHER" id="PTHR33336:SF3">
    <property type="entry name" value="ABM DOMAIN-CONTAINING PROTEIN"/>
    <property type="match status" value="1"/>
</dbReference>
<dbReference type="PANTHER" id="PTHR33336">
    <property type="entry name" value="QUINOL MONOOXYGENASE YGIN-RELATED"/>
    <property type="match status" value="1"/>
</dbReference>
<dbReference type="EMBL" id="BAAAZR010000007">
    <property type="protein sequence ID" value="GAA3810014.1"/>
    <property type="molecule type" value="Genomic_DNA"/>
</dbReference>
<dbReference type="Pfam" id="PF03992">
    <property type="entry name" value="ABM"/>
    <property type="match status" value="1"/>
</dbReference>
<gene>
    <name evidence="2" type="ORF">GCM10022226_33010</name>
</gene>
<evidence type="ECO:0000313" key="3">
    <source>
        <dbReference type="Proteomes" id="UP001500888"/>
    </source>
</evidence>
<protein>
    <submittedName>
        <fullName evidence="2">Antibiotic biosynthesis monooxygenase</fullName>
    </submittedName>
</protein>
<dbReference type="InterPro" id="IPR011008">
    <property type="entry name" value="Dimeric_a/b-barrel"/>
</dbReference>
<reference evidence="3" key="1">
    <citation type="journal article" date="2019" name="Int. J. Syst. Evol. Microbiol.">
        <title>The Global Catalogue of Microorganisms (GCM) 10K type strain sequencing project: providing services to taxonomists for standard genome sequencing and annotation.</title>
        <authorList>
            <consortium name="The Broad Institute Genomics Platform"/>
            <consortium name="The Broad Institute Genome Sequencing Center for Infectious Disease"/>
            <person name="Wu L."/>
            <person name="Ma J."/>
        </authorList>
    </citation>
    <scope>NUCLEOTIDE SEQUENCE [LARGE SCALE GENOMIC DNA]</scope>
    <source>
        <strain evidence="3">JCM 16908</strain>
    </source>
</reference>
<dbReference type="InterPro" id="IPR050744">
    <property type="entry name" value="AI-2_Isomerase_LsrG"/>
</dbReference>
<dbReference type="GO" id="GO:0004497">
    <property type="term" value="F:monooxygenase activity"/>
    <property type="evidence" value="ECO:0007669"/>
    <property type="project" value="UniProtKB-KW"/>
</dbReference>
<dbReference type="InterPro" id="IPR007138">
    <property type="entry name" value="ABM_dom"/>
</dbReference>
<dbReference type="RefSeq" id="WP_344939931.1">
    <property type="nucleotide sequence ID" value="NZ_BAAAZR010000007.1"/>
</dbReference>
<keyword evidence="2" id="KW-0503">Monooxygenase</keyword>
<comment type="caution">
    <text evidence="2">The sequence shown here is derived from an EMBL/GenBank/DDBJ whole genome shotgun (WGS) entry which is preliminary data.</text>
</comment>
<organism evidence="2 3">
    <name type="scientific">Sphaerisporangium flaviroseum</name>
    <dbReference type="NCBI Taxonomy" id="509199"/>
    <lineage>
        <taxon>Bacteria</taxon>
        <taxon>Bacillati</taxon>
        <taxon>Actinomycetota</taxon>
        <taxon>Actinomycetes</taxon>
        <taxon>Streptosporangiales</taxon>
        <taxon>Streptosporangiaceae</taxon>
        <taxon>Sphaerisporangium</taxon>
    </lineage>
</organism>
<sequence length="97" mass="10470">MVIVAGKGYVDPGHRQALLSSLQASVRQTRAEPGCLDYVVAADPVEPGRVNVYERWESKEHLAAHLAAMAPPAQPTPAVLSMEIAQYEISGSEPFQI</sequence>
<dbReference type="SUPFAM" id="SSF54909">
    <property type="entry name" value="Dimeric alpha+beta barrel"/>
    <property type="match status" value="1"/>
</dbReference>